<dbReference type="Proteomes" id="UP001596138">
    <property type="component" value="Unassembled WGS sequence"/>
</dbReference>
<organism evidence="2 3">
    <name type="scientific">Longivirga aurantiaca</name>
    <dbReference type="NCBI Taxonomy" id="1837743"/>
    <lineage>
        <taxon>Bacteria</taxon>
        <taxon>Bacillati</taxon>
        <taxon>Actinomycetota</taxon>
        <taxon>Actinomycetes</taxon>
        <taxon>Sporichthyales</taxon>
        <taxon>Sporichthyaceae</taxon>
        <taxon>Longivirga</taxon>
    </lineage>
</organism>
<proteinExistence type="predicted"/>
<accession>A0ABW1T4T5</accession>
<sequence>MAADARLLRRGAVSVLTAGVVLAVGGCGGSPEQQAPEPTPSVSSATPSPSPSPSASDASPSASATSGTPTASPSGFDRTATPATSSGPLSGSALPDPQVLGSGWVARVDPGSAEDGYTGNGTPVIARDPKDLAQAILPIGCADASVYGVAPPVAEHALEVDYAYRATGAHGIALALDFGDEATAQRFVSVYTGALKRCTPGEGGSMVVTVAPAPPGAFASVQTDGAFGTTWRELVVRTGAVVRLVAVEGKSTPARPWSQVLASLPAL</sequence>
<name>A0ABW1T4T5_9ACTN</name>
<feature type="compositionally biased region" description="Low complexity" evidence="1">
    <location>
        <begin position="40"/>
        <end position="74"/>
    </location>
</feature>
<feature type="region of interest" description="Disordered" evidence="1">
    <location>
        <begin position="24"/>
        <end position="123"/>
    </location>
</feature>
<dbReference type="PROSITE" id="PS51257">
    <property type="entry name" value="PROKAR_LIPOPROTEIN"/>
    <property type="match status" value="1"/>
</dbReference>
<evidence type="ECO:0000256" key="1">
    <source>
        <dbReference type="SAM" id="MobiDB-lite"/>
    </source>
</evidence>
<gene>
    <name evidence="2" type="ORF">ACFQGU_15575</name>
</gene>
<reference evidence="3" key="1">
    <citation type="journal article" date="2019" name="Int. J. Syst. Evol. Microbiol.">
        <title>The Global Catalogue of Microorganisms (GCM) 10K type strain sequencing project: providing services to taxonomists for standard genome sequencing and annotation.</title>
        <authorList>
            <consortium name="The Broad Institute Genomics Platform"/>
            <consortium name="The Broad Institute Genome Sequencing Center for Infectious Disease"/>
            <person name="Wu L."/>
            <person name="Ma J."/>
        </authorList>
    </citation>
    <scope>NUCLEOTIDE SEQUENCE [LARGE SCALE GENOMIC DNA]</scope>
    <source>
        <strain evidence="3">CGMCC 4.7317</strain>
    </source>
</reference>
<evidence type="ECO:0008006" key="4">
    <source>
        <dbReference type="Google" id="ProtNLM"/>
    </source>
</evidence>
<dbReference type="EMBL" id="JBHSTI010000012">
    <property type="protein sequence ID" value="MFC6239299.1"/>
    <property type="molecule type" value="Genomic_DNA"/>
</dbReference>
<protein>
    <recommendedName>
        <fullName evidence="4">Glycosyl hydrolase family 98 putative carbohydrate-binding module domain-containing protein</fullName>
    </recommendedName>
</protein>
<dbReference type="RefSeq" id="WP_386768474.1">
    <property type="nucleotide sequence ID" value="NZ_JBHSTI010000012.1"/>
</dbReference>
<evidence type="ECO:0000313" key="3">
    <source>
        <dbReference type="Proteomes" id="UP001596138"/>
    </source>
</evidence>
<comment type="caution">
    <text evidence="2">The sequence shown here is derived from an EMBL/GenBank/DDBJ whole genome shotgun (WGS) entry which is preliminary data.</text>
</comment>
<keyword evidence="3" id="KW-1185">Reference proteome</keyword>
<evidence type="ECO:0000313" key="2">
    <source>
        <dbReference type="EMBL" id="MFC6239299.1"/>
    </source>
</evidence>